<proteinExistence type="predicted"/>
<protein>
    <recommendedName>
        <fullName evidence="3">DUF6535 domain-containing protein</fullName>
    </recommendedName>
</protein>
<accession>A0A2A9N6E9</accession>
<dbReference type="STRING" id="703135.A0A2A9N6E9"/>
<evidence type="ECO:0000313" key="5">
    <source>
        <dbReference type="Proteomes" id="UP000242287"/>
    </source>
</evidence>
<keyword evidence="2" id="KW-1133">Transmembrane helix</keyword>
<dbReference type="InterPro" id="IPR045338">
    <property type="entry name" value="DUF6535"/>
</dbReference>
<dbReference type="Pfam" id="PF20153">
    <property type="entry name" value="DUF6535"/>
    <property type="match status" value="1"/>
</dbReference>
<sequence>MRDVWENPLDAKDLPGGDSLPPGLQSGQKPWRCGEPLKHPLTKHSDDPLGALHKRMIDYDRHMCDIWKDEIEKLLIFAGLFSATVTAFSVESYKWLKEDSSETSAILLRHISQQLSGTTDNATMDSLPLALGSTSFSPTTQSIRINIFWFLSLVLCLSSVLLGILCTQWTREYTRNIPLPPEHAVANRQLHYTGLFAWGVPEMISSLPVILKSSVLLFFAGILDLLWSLHPIVAIFVTVAIGLITSILVLTTIAPLAQCIYLFCRRDPPELFQCPYKSSQSWLFFKLFTTLVCVPVDTIMSTMEQYTGIYFVPYVRLSTFFRQCLHSVSSWPDLDSIWRKYRQIQVIGYEGNMDIEALGQGFLWTIQELPPRQHYDVMQDIFQCINTVLPPRVSHEVMLMCIESRTNAPPPTRLRSGGGALRHDAVMLRFLELHASRTKCKHLLDELRVRCMNGLAAGMQGSDEQLGNDLRDSAFGRAAALASNRRSFDTTVETSLQTFMSMVNHKGIHPHCYTFISGLIHLSAHAPLTRENVLLHHDIQLLSLSLLDYFQREIVDNITNSLEQIQKWEVNLYRFFDGTSYEGVATPVTNKIVLFMTETLVLAVREHLKYFWGALTDSAQTERRLRRYGYWPGD</sequence>
<reference evidence="4 5" key="1">
    <citation type="submission" date="2014-02" db="EMBL/GenBank/DDBJ databases">
        <title>Transposable element dynamics among asymbiotic and ectomycorrhizal Amanita fungi.</title>
        <authorList>
            <consortium name="DOE Joint Genome Institute"/>
            <person name="Hess J."/>
            <person name="Skrede I."/>
            <person name="Wolfe B."/>
            <person name="LaButti K."/>
            <person name="Ohm R.A."/>
            <person name="Grigoriev I.V."/>
            <person name="Pringle A."/>
        </authorList>
    </citation>
    <scope>NUCLEOTIDE SEQUENCE [LARGE SCALE GENOMIC DNA]</scope>
    <source>
        <strain evidence="4 5">SKay4041</strain>
    </source>
</reference>
<evidence type="ECO:0000259" key="3">
    <source>
        <dbReference type="Pfam" id="PF20153"/>
    </source>
</evidence>
<gene>
    <name evidence="4" type="ORF">AMATHDRAFT_71536</name>
</gene>
<keyword evidence="2" id="KW-0812">Transmembrane</keyword>
<dbReference type="AlphaFoldDB" id="A0A2A9N6E9"/>
<feature type="compositionally biased region" description="Basic and acidic residues" evidence="1">
    <location>
        <begin position="35"/>
        <end position="45"/>
    </location>
</feature>
<feature type="domain" description="DUF6535" evidence="3">
    <location>
        <begin position="52"/>
        <end position="228"/>
    </location>
</feature>
<organism evidence="4 5">
    <name type="scientific">Amanita thiersii Skay4041</name>
    <dbReference type="NCBI Taxonomy" id="703135"/>
    <lineage>
        <taxon>Eukaryota</taxon>
        <taxon>Fungi</taxon>
        <taxon>Dikarya</taxon>
        <taxon>Basidiomycota</taxon>
        <taxon>Agaricomycotina</taxon>
        <taxon>Agaricomycetes</taxon>
        <taxon>Agaricomycetidae</taxon>
        <taxon>Agaricales</taxon>
        <taxon>Pluteineae</taxon>
        <taxon>Amanitaceae</taxon>
        <taxon>Amanita</taxon>
    </lineage>
</organism>
<name>A0A2A9N6E9_9AGAR</name>
<dbReference type="Proteomes" id="UP000242287">
    <property type="component" value="Unassembled WGS sequence"/>
</dbReference>
<feature type="transmembrane region" description="Helical" evidence="2">
    <location>
        <begin position="147"/>
        <end position="166"/>
    </location>
</feature>
<evidence type="ECO:0000256" key="2">
    <source>
        <dbReference type="SAM" id="Phobius"/>
    </source>
</evidence>
<keyword evidence="5" id="KW-1185">Reference proteome</keyword>
<feature type="region of interest" description="Disordered" evidence="1">
    <location>
        <begin position="1"/>
        <end position="45"/>
    </location>
</feature>
<evidence type="ECO:0000313" key="4">
    <source>
        <dbReference type="EMBL" id="PFH45565.1"/>
    </source>
</evidence>
<dbReference type="OrthoDB" id="2756178at2759"/>
<feature type="compositionally biased region" description="Basic and acidic residues" evidence="1">
    <location>
        <begin position="1"/>
        <end position="15"/>
    </location>
</feature>
<feature type="transmembrane region" description="Helical" evidence="2">
    <location>
        <begin position="233"/>
        <end position="263"/>
    </location>
</feature>
<dbReference type="EMBL" id="KZ302338">
    <property type="protein sequence ID" value="PFH45565.1"/>
    <property type="molecule type" value="Genomic_DNA"/>
</dbReference>
<evidence type="ECO:0000256" key="1">
    <source>
        <dbReference type="SAM" id="MobiDB-lite"/>
    </source>
</evidence>
<feature type="transmembrane region" description="Helical" evidence="2">
    <location>
        <begin position="209"/>
        <end position="227"/>
    </location>
</feature>
<keyword evidence="2" id="KW-0472">Membrane</keyword>